<name>A0A3E0TSP8_9GAMM</name>
<dbReference type="InterPro" id="IPR039422">
    <property type="entry name" value="MarR/SlyA-like"/>
</dbReference>
<dbReference type="AlphaFoldDB" id="A0A3E0TSP8"/>
<dbReference type="InterPro" id="IPR000835">
    <property type="entry name" value="HTH_MarR-typ"/>
</dbReference>
<dbReference type="InterPro" id="IPR036388">
    <property type="entry name" value="WH-like_DNA-bd_sf"/>
</dbReference>
<evidence type="ECO:0000313" key="3">
    <source>
        <dbReference type="Proteomes" id="UP000256478"/>
    </source>
</evidence>
<protein>
    <submittedName>
        <fullName evidence="2">MarR family transcriptional regulator</fullName>
    </submittedName>
</protein>
<dbReference type="EMBL" id="QUOU01000001">
    <property type="protein sequence ID" value="REL27671.1"/>
    <property type="molecule type" value="Genomic_DNA"/>
</dbReference>
<dbReference type="Pfam" id="PF12802">
    <property type="entry name" value="MarR_2"/>
    <property type="match status" value="1"/>
</dbReference>
<dbReference type="PANTHER" id="PTHR33164:SF43">
    <property type="entry name" value="HTH-TYPE TRANSCRIPTIONAL REPRESSOR YETL"/>
    <property type="match status" value="1"/>
</dbReference>
<sequence>MVDFINQVYKLMHFGKVMELGESLFDLIHTVRSNILHKVKMLNVDLTPMHLKSLTVISNIEHCTGQKLAAVMGRDKAQINRLIKALVSQKLVVKKDNLEDKRSQLLVLTPAGLVIMEAFKQAEKEVFEKMLVDVPHSQLTTFIDTAKQLRANLEPN</sequence>
<evidence type="ECO:0000313" key="2">
    <source>
        <dbReference type="EMBL" id="REL27671.1"/>
    </source>
</evidence>
<dbReference type="Proteomes" id="UP000256478">
    <property type="component" value="Unassembled WGS sequence"/>
</dbReference>
<dbReference type="PROSITE" id="PS50995">
    <property type="entry name" value="HTH_MARR_2"/>
    <property type="match status" value="1"/>
</dbReference>
<comment type="caution">
    <text evidence="2">The sequence shown here is derived from an EMBL/GenBank/DDBJ whole genome shotgun (WGS) entry which is preliminary data.</text>
</comment>
<dbReference type="GO" id="GO:0006950">
    <property type="term" value="P:response to stress"/>
    <property type="evidence" value="ECO:0007669"/>
    <property type="project" value="TreeGrafter"/>
</dbReference>
<reference evidence="2 3" key="1">
    <citation type="submission" date="2018-08" db="EMBL/GenBank/DDBJ databases">
        <title>Thalassotalea euphylliae genome.</title>
        <authorList>
            <person name="Summers S."/>
            <person name="Rice S.A."/>
            <person name="Freckelton M.L."/>
            <person name="Nedved B.T."/>
            <person name="Hadfield M.G."/>
        </authorList>
    </citation>
    <scope>NUCLEOTIDE SEQUENCE [LARGE SCALE GENOMIC DNA]</scope>
    <source>
        <strain evidence="2 3">H1</strain>
    </source>
</reference>
<dbReference type="SMART" id="SM00347">
    <property type="entry name" value="HTH_MARR"/>
    <property type="match status" value="1"/>
</dbReference>
<dbReference type="InterPro" id="IPR036390">
    <property type="entry name" value="WH_DNA-bd_sf"/>
</dbReference>
<gene>
    <name evidence="2" type="ORF">DXX93_14650</name>
</gene>
<proteinExistence type="predicted"/>
<organism evidence="2 3">
    <name type="scientific">Thalassotalea euphylliae</name>
    <dbReference type="NCBI Taxonomy" id="1655234"/>
    <lineage>
        <taxon>Bacteria</taxon>
        <taxon>Pseudomonadati</taxon>
        <taxon>Pseudomonadota</taxon>
        <taxon>Gammaproteobacteria</taxon>
        <taxon>Alteromonadales</taxon>
        <taxon>Colwelliaceae</taxon>
        <taxon>Thalassotalea</taxon>
    </lineage>
</organism>
<dbReference type="SUPFAM" id="SSF46785">
    <property type="entry name" value="Winged helix' DNA-binding domain"/>
    <property type="match status" value="1"/>
</dbReference>
<accession>A0A3E0TSP8</accession>
<feature type="domain" description="HTH marR-type" evidence="1">
    <location>
        <begin position="17"/>
        <end position="151"/>
    </location>
</feature>
<dbReference type="GO" id="GO:0003700">
    <property type="term" value="F:DNA-binding transcription factor activity"/>
    <property type="evidence" value="ECO:0007669"/>
    <property type="project" value="InterPro"/>
</dbReference>
<dbReference type="PANTHER" id="PTHR33164">
    <property type="entry name" value="TRANSCRIPTIONAL REGULATOR, MARR FAMILY"/>
    <property type="match status" value="1"/>
</dbReference>
<dbReference type="Gene3D" id="1.10.10.10">
    <property type="entry name" value="Winged helix-like DNA-binding domain superfamily/Winged helix DNA-binding domain"/>
    <property type="match status" value="1"/>
</dbReference>
<evidence type="ECO:0000259" key="1">
    <source>
        <dbReference type="PROSITE" id="PS50995"/>
    </source>
</evidence>